<evidence type="ECO:0000256" key="1">
    <source>
        <dbReference type="SAM" id="MobiDB-lite"/>
    </source>
</evidence>
<evidence type="ECO:0000313" key="2">
    <source>
        <dbReference type="EMBL" id="MBW92834.1"/>
    </source>
</evidence>
<protein>
    <submittedName>
        <fullName evidence="2">Uncharacterized protein</fullName>
    </submittedName>
</protein>
<sequence>MINSLTSNSNSAAPSTVPPPRFLRHRRKRPFVFEPSAAPKGKRIDQE</sequence>
<feature type="region of interest" description="Disordered" evidence="1">
    <location>
        <begin position="1"/>
        <end position="47"/>
    </location>
</feature>
<accession>A0A2P2JH81</accession>
<reference evidence="2" key="1">
    <citation type="submission" date="2018-02" db="EMBL/GenBank/DDBJ databases">
        <title>Rhizophora mucronata_Transcriptome.</title>
        <authorList>
            <person name="Meera S.P."/>
            <person name="Sreeshan A."/>
            <person name="Augustine A."/>
        </authorList>
    </citation>
    <scope>NUCLEOTIDE SEQUENCE</scope>
    <source>
        <tissue evidence="2">Leaf</tissue>
    </source>
</reference>
<dbReference type="AlphaFoldDB" id="A0A2P2JH81"/>
<organism evidence="2">
    <name type="scientific">Rhizophora mucronata</name>
    <name type="common">Asiatic mangrove</name>
    <dbReference type="NCBI Taxonomy" id="61149"/>
    <lineage>
        <taxon>Eukaryota</taxon>
        <taxon>Viridiplantae</taxon>
        <taxon>Streptophyta</taxon>
        <taxon>Embryophyta</taxon>
        <taxon>Tracheophyta</taxon>
        <taxon>Spermatophyta</taxon>
        <taxon>Magnoliopsida</taxon>
        <taxon>eudicotyledons</taxon>
        <taxon>Gunneridae</taxon>
        <taxon>Pentapetalae</taxon>
        <taxon>rosids</taxon>
        <taxon>fabids</taxon>
        <taxon>Malpighiales</taxon>
        <taxon>Rhizophoraceae</taxon>
        <taxon>Rhizophora</taxon>
    </lineage>
</organism>
<feature type="compositionally biased region" description="Polar residues" evidence="1">
    <location>
        <begin position="1"/>
        <end position="14"/>
    </location>
</feature>
<dbReference type="EMBL" id="GGEC01012351">
    <property type="protein sequence ID" value="MBW92834.1"/>
    <property type="molecule type" value="Transcribed_RNA"/>
</dbReference>
<proteinExistence type="predicted"/>
<name>A0A2P2JH81_RHIMU</name>